<evidence type="ECO:0000256" key="5">
    <source>
        <dbReference type="ARBA" id="ARBA00023242"/>
    </source>
</evidence>
<evidence type="ECO:0000256" key="1">
    <source>
        <dbReference type="ARBA" id="ARBA00007387"/>
    </source>
</evidence>
<evidence type="ECO:0008006" key="9">
    <source>
        <dbReference type="Google" id="ProtNLM"/>
    </source>
</evidence>
<dbReference type="EMBL" id="JARJLG010000048">
    <property type="protein sequence ID" value="KAJ7760634.1"/>
    <property type="molecule type" value="Genomic_DNA"/>
</dbReference>
<evidence type="ECO:0000313" key="7">
    <source>
        <dbReference type="EMBL" id="KAJ7760634.1"/>
    </source>
</evidence>
<comment type="similarity">
    <text evidence="1">Belongs to the TMEM53 family.</text>
</comment>
<comment type="caution">
    <text evidence="7">The sequence shown here is derived from an EMBL/GenBank/DDBJ whole genome shotgun (WGS) entry which is preliminary data.</text>
</comment>
<dbReference type="InterPro" id="IPR029058">
    <property type="entry name" value="AB_hydrolase_fold"/>
</dbReference>
<gene>
    <name evidence="7" type="ORF">DFH07DRAFT_816203</name>
</gene>
<dbReference type="PANTHER" id="PTHR12265:SF30">
    <property type="entry name" value="TRANSMEMBRANE PROTEIN 53"/>
    <property type="match status" value="1"/>
</dbReference>
<accession>A0AAD7JDW2</accession>
<name>A0AAD7JDW2_9AGAR</name>
<dbReference type="Pfam" id="PF05705">
    <property type="entry name" value="DUF829"/>
    <property type="match status" value="1"/>
</dbReference>
<dbReference type="Gene3D" id="3.40.50.1820">
    <property type="entry name" value="alpha/beta hydrolase"/>
    <property type="match status" value="1"/>
</dbReference>
<protein>
    <recommendedName>
        <fullName evidence="9">Indole-diterpene biosynthesis protein PaxU</fullName>
    </recommendedName>
</protein>
<dbReference type="AlphaFoldDB" id="A0AAD7JDW2"/>
<evidence type="ECO:0000256" key="6">
    <source>
        <dbReference type="ARBA" id="ARBA00034303"/>
    </source>
</evidence>
<evidence type="ECO:0000256" key="3">
    <source>
        <dbReference type="ARBA" id="ARBA00022989"/>
    </source>
</evidence>
<reference evidence="7" key="1">
    <citation type="submission" date="2023-03" db="EMBL/GenBank/DDBJ databases">
        <title>Massive genome expansion in bonnet fungi (Mycena s.s.) driven by repeated elements and novel gene families across ecological guilds.</title>
        <authorList>
            <consortium name="Lawrence Berkeley National Laboratory"/>
            <person name="Harder C.B."/>
            <person name="Miyauchi S."/>
            <person name="Viragh M."/>
            <person name="Kuo A."/>
            <person name="Thoen E."/>
            <person name="Andreopoulos B."/>
            <person name="Lu D."/>
            <person name="Skrede I."/>
            <person name="Drula E."/>
            <person name="Henrissat B."/>
            <person name="Morin E."/>
            <person name="Kohler A."/>
            <person name="Barry K."/>
            <person name="LaButti K."/>
            <person name="Morin E."/>
            <person name="Salamov A."/>
            <person name="Lipzen A."/>
            <person name="Mereny Z."/>
            <person name="Hegedus B."/>
            <person name="Baldrian P."/>
            <person name="Stursova M."/>
            <person name="Weitz H."/>
            <person name="Taylor A."/>
            <person name="Grigoriev I.V."/>
            <person name="Nagy L.G."/>
            <person name="Martin F."/>
            <person name="Kauserud H."/>
        </authorList>
    </citation>
    <scope>NUCLEOTIDE SEQUENCE</scope>
    <source>
        <strain evidence="7">CBHHK188m</strain>
    </source>
</reference>
<dbReference type="InterPro" id="IPR008547">
    <property type="entry name" value="DUF829_TMEM53"/>
</dbReference>
<dbReference type="Proteomes" id="UP001215280">
    <property type="component" value="Unassembled WGS sequence"/>
</dbReference>
<dbReference type="SUPFAM" id="SSF53474">
    <property type="entry name" value="alpha/beta-Hydrolases"/>
    <property type="match status" value="1"/>
</dbReference>
<dbReference type="PANTHER" id="PTHR12265">
    <property type="entry name" value="TRANSMEMBRANE PROTEIN 53"/>
    <property type="match status" value="1"/>
</dbReference>
<dbReference type="GO" id="GO:0005640">
    <property type="term" value="C:nuclear outer membrane"/>
    <property type="evidence" value="ECO:0007669"/>
    <property type="project" value="UniProtKB-SubCell"/>
</dbReference>
<keyword evidence="4" id="KW-0472">Membrane</keyword>
<organism evidence="7 8">
    <name type="scientific">Mycena maculata</name>
    <dbReference type="NCBI Taxonomy" id="230809"/>
    <lineage>
        <taxon>Eukaryota</taxon>
        <taxon>Fungi</taxon>
        <taxon>Dikarya</taxon>
        <taxon>Basidiomycota</taxon>
        <taxon>Agaricomycotina</taxon>
        <taxon>Agaricomycetes</taxon>
        <taxon>Agaricomycetidae</taxon>
        <taxon>Agaricales</taxon>
        <taxon>Marasmiineae</taxon>
        <taxon>Mycenaceae</taxon>
        <taxon>Mycena</taxon>
    </lineage>
</organism>
<keyword evidence="2" id="KW-0812">Transmembrane</keyword>
<keyword evidence="5" id="KW-0539">Nucleus</keyword>
<keyword evidence="3" id="KW-1133">Transmembrane helix</keyword>
<proteinExistence type="inferred from homology"/>
<evidence type="ECO:0000313" key="8">
    <source>
        <dbReference type="Proteomes" id="UP001215280"/>
    </source>
</evidence>
<evidence type="ECO:0000256" key="2">
    <source>
        <dbReference type="ARBA" id="ARBA00022692"/>
    </source>
</evidence>
<sequence length="289" mass="32723">MAKSSVGSFTPLGHHAFIQRLASSPSSPSSNDPTVILIFGWMSAKLAHLHKYTTMYNQIYPDAIIILVRSHLSIFWKSGSALDARFKPVIEVLKALGCLENRQRILTHSFSNGGSFHLLELDRILSSRKKIDTDGQTPQTPPSALIIDSSPGGDTLDKLQLAVTSPLKSLVLRFLANLFIRLVFCVWWTRDQLLRRPSPIHKMMRALRRPRVLPWLDARSPRLYVYSKMDEMVPWRDVEEHAAQSAGDGLDVRLVCFEESPHVAHARVYPEEYWAAVRKVWADACAVRN</sequence>
<comment type="subcellular location">
    <subcellularLocation>
        <location evidence="6">Nucleus outer membrane</location>
        <topology evidence="6">Single-pass membrane protein</topology>
    </subcellularLocation>
</comment>
<evidence type="ECO:0000256" key="4">
    <source>
        <dbReference type="ARBA" id="ARBA00023136"/>
    </source>
</evidence>
<keyword evidence="8" id="KW-1185">Reference proteome</keyword>